<proteinExistence type="predicted"/>
<evidence type="ECO:0000256" key="3">
    <source>
        <dbReference type="SAM" id="MobiDB-lite"/>
    </source>
</evidence>
<evidence type="ECO:0000313" key="8">
    <source>
        <dbReference type="Proteomes" id="UP000006757"/>
    </source>
</evidence>
<feature type="domain" description="RSE1/DDB1/CPSF1 first beta-propeller" evidence="5">
    <location>
        <begin position="104"/>
        <end position="349"/>
    </location>
</feature>
<comment type="subcellular location">
    <subcellularLocation>
        <location evidence="1">Nucleus</location>
    </subcellularLocation>
</comment>
<evidence type="ECO:0000256" key="1">
    <source>
        <dbReference type="ARBA" id="ARBA00004123"/>
    </source>
</evidence>
<dbReference type="GO" id="GO:0003676">
    <property type="term" value="F:nucleic acid binding"/>
    <property type="evidence" value="ECO:0007669"/>
    <property type="project" value="InterPro"/>
</dbReference>
<dbReference type="Proteomes" id="UP000006757">
    <property type="component" value="Unassembled WGS sequence"/>
</dbReference>
<protein>
    <recommendedName>
        <fullName evidence="9">DNA damage-binding protein 1</fullName>
    </recommendedName>
</protein>
<evidence type="ECO:0000313" key="7">
    <source>
        <dbReference type="EMBL" id="EKD03620.1"/>
    </source>
</evidence>
<dbReference type="EMBL" id="AMBO01000245">
    <property type="protein sequence ID" value="EKD03620.1"/>
    <property type="molecule type" value="Genomic_DNA"/>
</dbReference>
<dbReference type="OrthoDB" id="433457at2759"/>
<dbReference type="SUPFAM" id="SSF50978">
    <property type="entry name" value="WD40 repeat-like"/>
    <property type="match status" value="1"/>
</dbReference>
<dbReference type="Pfam" id="PF10433">
    <property type="entry name" value="Beta-prop_RSE1_1st"/>
    <property type="match status" value="1"/>
</dbReference>
<evidence type="ECO:0000259" key="6">
    <source>
        <dbReference type="Pfam" id="PF23726"/>
    </source>
</evidence>
<evidence type="ECO:0000259" key="5">
    <source>
        <dbReference type="Pfam" id="PF10433"/>
    </source>
</evidence>
<dbReference type="PANTHER" id="PTHR10644">
    <property type="entry name" value="DNA REPAIR/RNA PROCESSING CPSF FAMILY"/>
    <property type="match status" value="1"/>
</dbReference>
<dbReference type="GO" id="GO:0005634">
    <property type="term" value="C:nucleus"/>
    <property type="evidence" value="ECO:0007669"/>
    <property type="project" value="UniProtKB-SubCell"/>
</dbReference>
<dbReference type="InterPro" id="IPR050358">
    <property type="entry name" value="RSE1/DDB1/CFT1"/>
</dbReference>
<dbReference type="InterPro" id="IPR004871">
    <property type="entry name" value="RSE1/DDB1/CPSF1_C"/>
</dbReference>
<organism evidence="7 8">
    <name type="scientific">Trichosporon asahii var. asahii (strain CBS 8904)</name>
    <name type="common">Yeast</name>
    <dbReference type="NCBI Taxonomy" id="1220162"/>
    <lineage>
        <taxon>Eukaryota</taxon>
        <taxon>Fungi</taxon>
        <taxon>Dikarya</taxon>
        <taxon>Basidiomycota</taxon>
        <taxon>Agaricomycotina</taxon>
        <taxon>Tremellomycetes</taxon>
        <taxon>Trichosporonales</taxon>
        <taxon>Trichosporonaceae</taxon>
        <taxon>Trichosporon</taxon>
    </lineage>
</organism>
<dbReference type="STRING" id="1220162.K1VHN8"/>
<dbReference type="OMA" id="IVDFCLF"/>
<dbReference type="Gene3D" id="1.10.150.910">
    <property type="match status" value="1"/>
</dbReference>
<feature type="domain" description="RSE1/DDB1/CPSF1 second beta-propeller" evidence="6">
    <location>
        <begin position="446"/>
        <end position="665"/>
    </location>
</feature>
<reference evidence="7 8" key="1">
    <citation type="journal article" date="2012" name="Eukaryot. Cell">
        <title>Genome sequence of the Trichosporon asahii environmental strain CBS 8904.</title>
        <authorList>
            <person name="Yang R.Y."/>
            <person name="Li H.T."/>
            <person name="Zhu H."/>
            <person name="Zhou G.P."/>
            <person name="Wang M."/>
            <person name="Wang L."/>
        </authorList>
    </citation>
    <scope>NUCLEOTIDE SEQUENCE [LARGE SCALE GENOMIC DNA]</scope>
    <source>
        <strain evidence="7 8">CBS 8904</strain>
    </source>
</reference>
<keyword evidence="2" id="KW-0539">Nucleus</keyword>
<dbReference type="FunCoup" id="K1VHN8">
    <property type="interactions" value="647"/>
</dbReference>
<sequence>MLYIASTLTPTPVTHSVAVTGFTGEGQSLVVAKPDRVEVWDVTATGLVFRGELTIWGTIAGLAVTNISVEPIQGGALDYLVSQARATDTSSAKARVLHGRHHRQQRRSSLTLDSIREHNLLDLTFVPCEDSGNPVLTFLWMSEENKILLQPRALSLQTHSFTDLAARTDVVNPLDLPMSDVDNPNFLETDFSCPAGRSVLSLGMGPNGCRSFLVVGDEFAVMYCINPVPASPKTIAKGPVKRSPRSEAGGTGKRRKSSQSGRSVNTDPEPLWSVQPVWRVRQGFGTVLAVLLGDEYGRLTAVGWEFEDMEKVQVGMIDMGVVSAPSSLTYLDNGYLFSASACGDSLLVYLVLPSPNSTRQPSGKGKEKAHDISDAGAYEIVTAEPQHGRVDVRERWMNIAPAKDFAIVKEDDGRVSHVVVASGSASSNSFRVVRSGVGFENLMTIEEIPGIERMWTIPAADGPSLLVSFAYSTTILQLEPEVSVFKAADQVTAVPTFAAGLVDKSLLLQVTPEGIRLWSDLAAGTLAGNVDAPEDNRIVTANVRGNIAVAAFRDGTVTLFRASSQGLQEVVKGFLAIADWCGEIELVAVEGADQGTVLKSIREAAYATSLQFQESNNEPTRMLAGLSDGTFVSYSVKLNGAECSDNRHASSLGLRPLRLITLDISPNAEEHVVAAGISDRLSLVFESRDHYEFSSSGKKGIVFERLTSLKKLQVQTLDLGNRSATRVAALPGYNLVVAGTVTRSMDHQTGDVLQSSSVELRNATTLELLSEFQLPEREAVASVNAVTLHGRKYILVGTAIFENEDALEDATLEDVTSFIATNRGRLLLFQINESAGPSLDLVTSMTFNGPVYDTVVIHGFLAVATSTKVSILRLTTQPPSLEEAASFAFAFETHHLAVVEIDKEKRLVVGDAMRSIIVLSVDPESGDIVGDQRDMNAHLVRCLSAVHDVEPGVMIADNYANLLTFRLGKGITPAASIGLSEDVTRLQPGTLAPVSAEGDILRADLLCTTVNGRLGVIGELGKGSIRTLDDLQRNMNKLYKGPGGLEWKESGNMLVPRETVGFIDGDFVQRFSSLDSSLQDKILSGTSAPEAVSKVVDGELENASKADVERILEIVGALH</sequence>
<dbReference type="AlphaFoldDB" id="K1VHN8"/>
<dbReference type="HOGENOM" id="CLU_002893_0_0_1"/>
<evidence type="ECO:0008006" key="9">
    <source>
        <dbReference type="Google" id="ProtNLM"/>
    </source>
</evidence>
<dbReference type="InterPro" id="IPR018846">
    <property type="entry name" value="Beta-prop_RSE1/DDB1/CPSF1_1st"/>
</dbReference>
<accession>K1VHN8</accession>
<dbReference type="Pfam" id="PF03178">
    <property type="entry name" value="CPSF_A"/>
    <property type="match status" value="1"/>
</dbReference>
<evidence type="ECO:0000256" key="2">
    <source>
        <dbReference type="ARBA" id="ARBA00023242"/>
    </source>
</evidence>
<name>K1VHN8_TRIAC</name>
<feature type="region of interest" description="Disordered" evidence="3">
    <location>
        <begin position="234"/>
        <end position="268"/>
    </location>
</feature>
<gene>
    <name evidence="7" type="ORF">A1Q2_02097</name>
</gene>
<dbReference type="InterPro" id="IPR015943">
    <property type="entry name" value="WD40/YVTN_repeat-like_dom_sf"/>
</dbReference>
<feature type="domain" description="RSE1/DDB1/CPSF1 C-terminal" evidence="4">
    <location>
        <begin position="756"/>
        <end position="1072"/>
    </location>
</feature>
<dbReference type="Gene3D" id="2.130.10.10">
    <property type="entry name" value="YVTN repeat-like/Quinoprotein amine dehydrogenase"/>
    <property type="match status" value="4"/>
</dbReference>
<dbReference type="Pfam" id="PF23726">
    <property type="entry name" value="Beta-prop_RSE1_2nd"/>
    <property type="match status" value="1"/>
</dbReference>
<dbReference type="InterPro" id="IPR058543">
    <property type="entry name" value="Beta-prop_RSE1/DDB1/CPSF1_2nd"/>
</dbReference>
<dbReference type="InParanoid" id="K1VHN8"/>
<dbReference type="eggNOG" id="KOG1897">
    <property type="taxonomic scope" value="Eukaryota"/>
</dbReference>
<dbReference type="InterPro" id="IPR036322">
    <property type="entry name" value="WD40_repeat_dom_sf"/>
</dbReference>
<evidence type="ECO:0000259" key="4">
    <source>
        <dbReference type="Pfam" id="PF03178"/>
    </source>
</evidence>
<keyword evidence="8" id="KW-1185">Reference proteome</keyword>
<comment type="caution">
    <text evidence="7">The sequence shown here is derived from an EMBL/GenBank/DDBJ whole genome shotgun (WGS) entry which is preliminary data.</text>
</comment>